<feature type="non-terminal residue" evidence="1">
    <location>
        <position position="167"/>
    </location>
</feature>
<reference evidence="1 2" key="1">
    <citation type="submission" date="2015-05" db="EMBL/GenBank/DDBJ databases">
        <authorList>
            <person name="Wang D.B."/>
            <person name="Wang M."/>
        </authorList>
    </citation>
    <scope>NUCLEOTIDE SEQUENCE [LARGE SCALE GENOMIC DNA]</scope>
    <source>
        <strain evidence="1">VL1</strain>
    </source>
</reference>
<proteinExistence type="predicted"/>
<dbReference type="AlphaFoldDB" id="A0A0G4LNF4"/>
<dbReference type="EMBL" id="CVQH01015792">
    <property type="protein sequence ID" value="CRK23563.1"/>
    <property type="molecule type" value="Genomic_DNA"/>
</dbReference>
<dbReference type="STRING" id="100787.A0A0G4LNF4"/>
<evidence type="ECO:0000313" key="1">
    <source>
        <dbReference type="EMBL" id="CRK23563.1"/>
    </source>
</evidence>
<organism evidence="1 2">
    <name type="scientific">Verticillium longisporum</name>
    <name type="common">Verticillium dahliae var. longisporum</name>
    <dbReference type="NCBI Taxonomy" id="100787"/>
    <lineage>
        <taxon>Eukaryota</taxon>
        <taxon>Fungi</taxon>
        <taxon>Dikarya</taxon>
        <taxon>Ascomycota</taxon>
        <taxon>Pezizomycotina</taxon>
        <taxon>Sordariomycetes</taxon>
        <taxon>Hypocreomycetidae</taxon>
        <taxon>Glomerellales</taxon>
        <taxon>Plectosphaerellaceae</taxon>
        <taxon>Verticillium</taxon>
    </lineage>
</organism>
<dbReference type="Proteomes" id="UP000044602">
    <property type="component" value="Unassembled WGS sequence"/>
</dbReference>
<name>A0A0G4LNF4_VERLO</name>
<sequence length="167" mass="18498">PQPMVVVKSTTLPQSSVMVLEGEKHVFSVTLENLSATTPADFMLFSFEDSTQAALQAAISNRDATPAELYEYEHMLVKRQALRRLDKTTKRFIAPGATATFAGAADVRGRYSIIALDVDEALRIEHRVGDAFATARIPCIQGVAVDRRETVPLTTHHRTIWQLLADF</sequence>
<gene>
    <name evidence="1" type="ORF">BN1708_018034</name>
</gene>
<evidence type="ECO:0000313" key="2">
    <source>
        <dbReference type="Proteomes" id="UP000044602"/>
    </source>
</evidence>
<feature type="non-terminal residue" evidence="1">
    <location>
        <position position="1"/>
    </location>
</feature>
<dbReference type="Pfam" id="PF26280">
    <property type="entry name" value="Ig_TRAPPC9-Trs120_2nd"/>
    <property type="match status" value="1"/>
</dbReference>
<keyword evidence="2" id="KW-1185">Reference proteome</keyword>
<protein>
    <submittedName>
        <fullName evidence="1">Uncharacterized protein</fullName>
    </submittedName>
</protein>
<accession>A0A0G4LNF4</accession>